<reference evidence="1 2" key="2">
    <citation type="journal article" date="2010" name="Stand. Genomic Sci.">
        <title>Complete genome sequence of Desulfohalobium retbaense type strain (HR(100)).</title>
        <authorList>
            <person name="Spring S."/>
            <person name="Nolan M."/>
            <person name="Lapidus A."/>
            <person name="Glavina Del Rio T."/>
            <person name="Copeland A."/>
            <person name="Tice H."/>
            <person name="Cheng J.F."/>
            <person name="Lucas S."/>
            <person name="Land M."/>
            <person name="Chen F."/>
            <person name="Bruce D."/>
            <person name="Goodwin L."/>
            <person name="Pitluck S."/>
            <person name="Ivanova N."/>
            <person name="Mavromatis K."/>
            <person name="Mikhailova N."/>
            <person name="Pati A."/>
            <person name="Chen A."/>
            <person name="Palaniappan K."/>
            <person name="Hauser L."/>
            <person name="Chang Y.J."/>
            <person name="Jeffries C.D."/>
            <person name="Munk C."/>
            <person name="Kiss H."/>
            <person name="Chain P."/>
            <person name="Han C."/>
            <person name="Brettin T."/>
            <person name="Detter J.C."/>
            <person name="Schuler E."/>
            <person name="Goker M."/>
            <person name="Rohde M."/>
            <person name="Bristow J."/>
            <person name="Eisen J.A."/>
            <person name="Markowitz V."/>
            <person name="Hugenholtz P."/>
            <person name="Kyrpides N.C."/>
            <person name="Klenk H.P."/>
        </authorList>
    </citation>
    <scope>NUCLEOTIDE SEQUENCE [LARGE SCALE GENOMIC DNA]</scope>
    <source>
        <strain evidence="2">ATCC 49802 / DSM 20745 / S 6022</strain>
    </source>
</reference>
<dbReference type="InParanoid" id="D1C3H0"/>
<keyword evidence="2" id="KW-1185">Reference proteome</keyword>
<sequence length="133" mass="14660">MARTRRFVYVARLKTGDEVGLRRALEHLPESALADAGFAEFTTYVGSGFCVLQFGLSGNDFQVQFERFWNNPDVRAFTQRLAGYLVEGEQIARGFAIGDQRFHPGAEPGTGGAVTSAELPLAYEASHWPMEGE</sequence>
<dbReference type="KEGG" id="sti:Sthe_1352"/>
<accession>D1C3H0</accession>
<dbReference type="EMBL" id="CP001823">
    <property type="protein sequence ID" value="ACZ38787.1"/>
    <property type="molecule type" value="Genomic_DNA"/>
</dbReference>
<name>D1C3H0_SPHTD</name>
<dbReference type="HOGENOM" id="CLU_1905432_0_0_0"/>
<dbReference type="AlphaFoldDB" id="D1C3H0"/>
<dbReference type="RefSeq" id="WP_012871834.1">
    <property type="nucleotide sequence ID" value="NC_013523.1"/>
</dbReference>
<protein>
    <submittedName>
        <fullName evidence="1">Uncharacterized protein</fullName>
    </submittedName>
</protein>
<evidence type="ECO:0000313" key="1">
    <source>
        <dbReference type="EMBL" id="ACZ38787.1"/>
    </source>
</evidence>
<reference evidence="2" key="1">
    <citation type="submission" date="2009-11" db="EMBL/GenBank/DDBJ databases">
        <title>The complete chromosome 1 of Sphaerobacter thermophilus DSM 20745.</title>
        <authorList>
            <person name="Lucas S."/>
            <person name="Copeland A."/>
            <person name="Lapidus A."/>
            <person name="Glavina del Rio T."/>
            <person name="Dalin E."/>
            <person name="Tice H."/>
            <person name="Bruce D."/>
            <person name="Goodwin L."/>
            <person name="Pitluck S."/>
            <person name="Kyrpides N."/>
            <person name="Mavromatis K."/>
            <person name="Ivanova N."/>
            <person name="Mikhailova N."/>
            <person name="LaButti K.M."/>
            <person name="Clum A."/>
            <person name="Sun H.I."/>
            <person name="Brettin T."/>
            <person name="Detter J.C."/>
            <person name="Han C."/>
            <person name="Larimer F."/>
            <person name="Land M."/>
            <person name="Hauser L."/>
            <person name="Markowitz V."/>
            <person name="Cheng J.F."/>
            <person name="Hugenholtz P."/>
            <person name="Woyke T."/>
            <person name="Wu D."/>
            <person name="Steenblock K."/>
            <person name="Schneider S."/>
            <person name="Pukall R."/>
            <person name="Goeker M."/>
            <person name="Klenk H.P."/>
            <person name="Eisen J.A."/>
        </authorList>
    </citation>
    <scope>NUCLEOTIDE SEQUENCE [LARGE SCALE GENOMIC DNA]</scope>
    <source>
        <strain evidence="2">ATCC 49802 / DSM 20745 / S 6022</strain>
    </source>
</reference>
<dbReference type="Proteomes" id="UP000002027">
    <property type="component" value="Chromosome 1"/>
</dbReference>
<proteinExistence type="predicted"/>
<gene>
    <name evidence="1" type="ordered locus">Sthe_1352</name>
</gene>
<organism evidence="1 2">
    <name type="scientific">Sphaerobacter thermophilus (strain ATCC 49802 / DSM 20745 / KCCM 41009 / NCIMB 13125 / S 6022)</name>
    <dbReference type="NCBI Taxonomy" id="479434"/>
    <lineage>
        <taxon>Bacteria</taxon>
        <taxon>Pseudomonadati</taxon>
        <taxon>Thermomicrobiota</taxon>
        <taxon>Thermomicrobia</taxon>
        <taxon>Sphaerobacterales</taxon>
        <taxon>Sphaerobacterineae</taxon>
        <taxon>Sphaerobacteraceae</taxon>
        <taxon>Sphaerobacter</taxon>
    </lineage>
</organism>
<evidence type="ECO:0000313" key="2">
    <source>
        <dbReference type="Proteomes" id="UP000002027"/>
    </source>
</evidence>